<dbReference type="EMBL" id="JANBTW010000029">
    <property type="protein sequence ID" value="KAJ2677717.1"/>
    <property type="molecule type" value="Genomic_DNA"/>
</dbReference>
<evidence type="ECO:0000313" key="7">
    <source>
        <dbReference type="EMBL" id="KAJ2677717.1"/>
    </source>
</evidence>
<dbReference type="AlphaFoldDB" id="A0A9W8G2Y9"/>
<dbReference type="GO" id="GO:0016020">
    <property type="term" value="C:membrane"/>
    <property type="evidence" value="ECO:0007669"/>
    <property type="project" value="UniProtKB-SubCell"/>
</dbReference>
<evidence type="ECO:0000256" key="3">
    <source>
        <dbReference type="ARBA" id="ARBA00022989"/>
    </source>
</evidence>
<dbReference type="InterPro" id="IPR033308">
    <property type="entry name" value="PGAP5/Cdc1/Ted1"/>
</dbReference>
<evidence type="ECO:0000259" key="6">
    <source>
        <dbReference type="Pfam" id="PF00149"/>
    </source>
</evidence>
<gene>
    <name evidence="7" type="ORF">GGI25_002962</name>
</gene>
<proteinExistence type="predicted"/>
<accession>A0A9W8G2Y9</accession>
<protein>
    <recommendedName>
        <fullName evidence="6">Calcineurin-like phosphoesterase domain-containing protein</fullName>
    </recommendedName>
</protein>
<keyword evidence="3 5" id="KW-1133">Transmembrane helix</keyword>
<dbReference type="Proteomes" id="UP001151518">
    <property type="component" value="Unassembled WGS sequence"/>
</dbReference>
<dbReference type="GO" id="GO:0006506">
    <property type="term" value="P:GPI anchor biosynthetic process"/>
    <property type="evidence" value="ECO:0007669"/>
    <property type="project" value="InterPro"/>
</dbReference>
<evidence type="ECO:0000256" key="1">
    <source>
        <dbReference type="ARBA" id="ARBA00004141"/>
    </source>
</evidence>
<dbReference type="SUPFAM" id="SSF56300">
    <property type="entry name" value="Metallo-dependent phosphatases"/>
    <property type="match status" value="1"/>
</dbReference>
<comment type="subcellular location">
    <subcellularLocation>
        <location evidence="1">Membrane</location>
        <topology evidence="1">Multi-pass membrane protein</topology>
    </subcellularLocation>
</comment>
<feature type="transmembrane region" description="Helical" evidence="5">
    <location>
        <begin position="396"/>
        <end position="419"/>
    </location>
</feature>
<name>A0A9W8G2Y9_9FUNG</name>
<dbReference type="OrthoDB" id="9984693at2759"/>
<dbReference type="Pfam" id="PF00149">
    <property type="entry name" value="Metallophos"/>
    <property type="match status" value="1"/>
</dbReference>
<keyword evidence="2 5" id="KW-0812">Transmembrane</keyword>
<dbReference type="PANTHER" id="PTHR13315">
    <property type="entry name" value="METALLO PHOSPHOESTERASE RELATED"/>
    <property type="match status" value="1"/>
</dbReference>
<dbReference type="Gene3D" id="3.60.21.10">
    <property type="match status" value="1"/>
</dbReference>
<dbReference type="GO" id="GO:0016787">
    <property type="term" value="F:hydrolase activity"/>
    <property type="evidence" value="ECO:0007669"/>
    <property type="project" value="InterPro"/>
</dbReference>
<dbReference type="PANTHER" id="PTHR13315:SF1">
    <property type="entry name" value="PROTEIN TED1"/>
    <property type="match status" value="1"/>
</dbReference>
<sequence>MVAMDLDTLCTKQQISFYSHVEPDIRFNVYGDPQIEGDAKIQREPTTGKYDLLINDYYLHHVYKSTITAFKPHYVVTMGDIFSSQWVKHEEYYKRIERFKWISHRIDNQNRTINSSHKYIFMAGNHDIGYGEETRAYHINRFVKNFGTLNRKWSLNINGREHRIAILNAMNLDKSRIEQYRIDAWDFVRELAADHIRHPDVPLILFLHIPLYKPNGVCISSSKTIYRDGFVRYQDYLSPETSAYLLHCLAPTLVFNGHDHDGCTAVHTVSPNASIPVALDTSSNRQLVSASDLCSLTLAELDAYQPQVEAFALGTMISVASTNATNTNSSWSTIEITVRSAMGEYGGVTGIFDISSDSSSQVSAAHAGLHAFGRNVKVTANGHIYQYREVPFGYHIVIRALVITNIVSCIVIPALLLLCS</sequence>
<comment type="caution">
    <text evidence="7">The sequence shown here is derived from an EMBL/GenBank/DDBJ whole genome shotgun (WGS) entry which is preliminary data.</text>
</comment>
<organism evidence="7 8">
    <name type="scientific">Coemansia spiralis</name>
    <dbReference type="NCBI Taxonomy" id="417178"/>
    <lineage>
        <taxon>Eukaryota</taxon>
        <taxon>Fungi</taxon>
        <taxon>Fungi incertae sedis</taxon>
        <taxon>Zoopagomycota</taxon>
        <taxon>Kickxellomycotina</taxon>
        <taxon>Kickxellomycetes</taxon>
        <taxon>Kickxellales</taxon>
        <taxon>Kickxellaceae</taxon>
        <taxon>Coemansia</taxon>
    </lineage>
</organism>
<evidence type="ECO:0000256" key="5">
    <source>
        <dbReference type="SAM" id="Phobius"/>
    </source>
</evidence>
<evidence type="ECO:0000313" key="8">
    <source>
        <dbReference type="Proteomes" id="UP001151518"/>
    </source>
</evidence>
<dbReference type="InterPro" id="IPR029052">
    <property type="entry name" value="Metallo-depent_PP-like"/>
</dbReference>
<evidence type="ECO:0000256" key="2">
    <source>
        <dbReference type="ARBA" id="ARBA00022692"/>
    </source>
</evidence>
<keyword evidence="4 5" id="KW-0472">Membrane</keyword>
<dbReference type="InterPro" id="IPR004843">
    <property type="entry name" value="Calcineurin-like_PHP"/>
</dbReference>
<feature type="domain" description="Calcineurin-like phosphoesterase" evidence="6">
    <location>
        <begin position="59"/>
        <end position="261"/>
    </location>
</feature>
<dbReference type="GO" id="GO:0005783">
    <property type="term" value="C:endoplasmic reticulum"/>
    <property type="evidence" value="ECO:0007669"/>
    <property type="project" value="TreeGrafter"/>
</dbReference>
<reference evidence="7" key="1">
    <citation type="submission" date="2022-07" db="EMBL/GenBank/DDBJ databases">
        <title>Phylogenomic reconstructions and comparative analyses of Kickxellomycotina fungi.</title>
        <authorList>
            <person name="Reynolds N.K."/>
            <person name="Stajich J.E."/>
            <person name="Barry K."/>
            <person name="Grigoriev I.V."/>
            <person name="Crous P."/>
            <person name="Smith M.E."/>
        </authorList>
    </citation>
    <scope>NUCLEOTIDE SEQUENCE</scope>
    <source>
        <strain evidence="7">NRRL 3115</strain>
    </source>
</reference>
<evidence type="ECO:0000256" key="4">
    <source>
        <dbReference type="ARBA" id="ARBA00023136"/>
    </source>
</evidence>